<accession>I0AN12</accession>
<dbReference type="STRING" id="945713.IALB_2666"/>
<gene>
    <name evidence="2" type="ordered locus">IALB_2666</name>
</gene>
<name>I0AN12_IGNAJ</name>
<dbReference type="KEGG" id="ial:IALB_2666"/>
<keyword evidence="1" id="KW-0812">Transmembrane</keyword>
<evidence type="ECO:0000313" key="3">
    <source>
        <dbReference type="Proteomes" id="UP000007394"/>
    </source>
</evidence>
<evidence type="ECO:0000313" key="2">
    <source>
        <dbReference type="EMBL" id="AFH50369.1"/>
    </source>
</evidence>
<protein>
    <submittedName>
        <fullName evidence="2">Uncharacterized protein</fullName>
    </submittedName>
</protein>
<dbReference type="Proteomes" id="UP000007394">
    <property type="component" value="Chromosome"/>
</dbReference>
<feature type="transmembrane region" description="Helical" evidence="1">
    <location>
        <begin position="7"/>
        <end position="24"/>
    </location>
</feature>
<dbReference type="RefSeq" id="WP_014561510.1">
    <property type="nucleotide sequence ID" value="NC_017464.1"/>
</dbReference>
<keyword evidence="1" id="KW-1133">Transmembrane helix</keyword>
<proteinExistence type="predicted"/>
<keyword evidence="3" id="KW-1185">Reference proteome</keyword>
<sequence length="92" mass="10408">MNKNQKRVLIIGIILILVVLGYWYSQGGEIFTKTQVLVDKTTELDRMLGVENKQYEDKFVLGLDYAGAISAVIAVITGVLIFIFKNKRKESQ</sequence>
<dbReference type="EMBL" id="CP003418">
    <property type="protein sequence ID" value="AFH50369.1"/>
    <property type="molecule type" value="Genomic_DNA"/>
</dbReference>
<reference evidence="2 3" key="1">
    <citation type="journal article" date="2012" name="Front. Microbiol.">
        <title>Complete genome of Ignavibacterium album, a metabolically versatile, flagellated, facultative anaerobe from the phylum Chlorobi.</title>
        <authorList>
            <person name="Liu Z."/>
            <person name="Frigaard N.-U."/>
            <person name="Vogl K."/>
            <person name="Iino T."/>
            <person name="Ohkuma M."/>
            <person name="Overmann J."/>
            <person name="Bryant D.A."/>
        </authorList>
    </citation>
    <scope>NUCLEOTIDE SEQUENCE [LARGE SCALE GENOMIC DNA]</scope>
    <source>
        <strain evidence="3">DSM 19864 / JCM 16511 / NBRC 101810 / Mat9-16</strain>
    </source>
</reference>
<dbReference type="AlphaFoldDB" id="I0AN12"/>
<dbReference type="HOGENOM" id="CLU_2409322_0_0_10"/>
<keyword evidence="1" id="KW-0472">Membrane</keyword>
<feature type="transmembrane region" description="Helical" evidence="1">
    <location>
        <begin position="65"/>
        <end position="84"/>
    </location>
</feature>
<evidence type="ECO:0000256" key="1">
    <source>
        <dbReference type="SAM" id="Phobius"/>
    </source>
</evidence>
<organism evidence="2 3">
    <name type="scientific">Ignavibacterium album (strain DSM 19864 / JCM 16511 / NBRC 101810 / Mat9-16)</name>
    <dbReference type="NCBI Taxonomy" id="945713"/>
    <lineage>
        <taxon>Bacteria</taxon>
        <taxon>Pseudomonadati</taxon>
        <taxon>Ignavibacteriota</taxon>
        <taxon>Ignavibacteria</taxon>
        <taxon>Ignavibacteriales</taxon>
        <taxon>Ignavibacteriaceae</taxon>
        <taxon>Ignavibacterium</taxon>
    </lineage>
</organism>